<dbReference type="Gene3D" id="4.10.240.10">
    <property type="entry name" value="Zn(2)-C6 fungal-type DNA-binding domain"/>
    <property type="match status" value="1"/>
</dbReference>
<evidence type="ECO:0000256" key="4">
    <source>
        <dbReference type="ARBA" id="ARBA00023242"/>
    </source>
</evidence>
<keyword evidence="7" id="KW-1185">Reference proteome</keyword>
<dbReference type="InterPro" id="IPR036864">
    <property type="entry name" value="Zn2-C6_fun-type_DNA-bd_sf"/>
</dbReference>
<name>A0A0D2FEX0_9EURO</name>
<evidence type="ECO:0000256" key="5">
    <source>
        <dbReference type="SAM" id="MobiDB-lite"/>
    </source>
</evidence>
<feature type="compositionally biased region" description="Basic and acidic residues" evidence="5">
    <location>
        <begin position="114"/>
        <end position="129"/>
    </location>
</feature>
<dbReference type="InterPro" id="IPR001138">
    <property type="entry name" value="Zn2Cys6_DnaBD"/>
</dbReference>
<dbReference type="EMBL" id="KN847482">
    <property type="protein sequence ID" value="KIX00547.1"/>
    <property type="molecule type" value="Genomic_DNA"/>
</dbReference>
<sequence>MFGTFRYNTDTKDVEHVKLGRVDGFEARGYTRKACNSCRTRKVNTPIHRLTSYADKASIIQLKCSGDKNGCERCRAVPKPCTYPSNADNSADKLRRQSTQSSRGSAAVLSPDASFEKENTSRPNSHEQPEVETADVDAVGSGTPVPTPSATSADLSWTLSPIPGVTDLLWDFPSSVNQHIVDDGQESPTADKQPRTPASVFCALPPQGKRPQTPIGNMEVDNNIADILYDLESSQSSSQHLHLSDQSLISSASVSASRMLNPNQSSLTMSQQGNAGFSVHDVQQYQTEGLQRGAQPWESVLNLASTVEPPVPRSHTSQTHSSSANALATPNMASLFPTSGLASFSRSTSARTREQSRNYASERSCQCVPMMLKTLENMGSRGLGTDARDSGADLDIILMSLARGMDTTEQVLVCRQCNACIDNGMLLATIAQRLGTMAETVTTCLPSQERFHGSSPESRQLSDLRAMETGGPALHSSSNDDPAFDTSGLLGVAIFLGRYEIDAPEIRSRLVHHAVLLHINQLCAILAHIKDRVSWNWGARKLVINIESRVRESWDKIQSKISHQQ</sequence>
<evidence type="ECO:0000313" key="7">
    <source>
        <dbReference type="Proteomes" id="UP000053617"/>
    </source>
</evidence>
<dbReference type="RefSeq" id="XP_013267683.1">
    <property type="nucleotide sequence ID" value="XM_013412229.1"/>
</dbReference>
<proteinExistence type="predicted"/>
<evidence type="ECO:0000256" key="1">
    <source>
        <dbReference type="ARBA" id="ARBA00023015"/>
    </source>
</evidence>
<dbReference type="OrthoDB" id="4356085at2759"/>
<evidence type="ECO:0000313" key="6">
    <source>
        <dbReference type="EMBL" id="KIX00547.1"/>
    </source>
</evidence>
<dbReference type="AlphaFoldDB" id="A0A0D2FEX0"/>
<feature type="region of interest" description="Disordered" evidence="5">
    <location>
        <begin position="182"/>
        <end position="216"/>
    </location>
</feature>
<dbReference type="HOGENOM" id="CLU_590636_0_0_1"/>
<organism evidence="6 7">
    <name type="scientific">Rhinocladiella mackenziei CBS 650.93</name>
    <dbReference type="NCBI Taxonomy" id="1442369"/>
    <lineage>
        <taxon>Eukaryota</taxon>
        <taxon>Fungi</taxon>
        <taxon>Dikarya</taxon>
        <taxon>Ascomycota</taxon>
        <taxon>Pezizomycotina</taxon>
        <taxon>Eurotiomycetes</taxon>
        <taxon>Chaetothyriomycetidae</taxon>
        <taxon>Chaetothyriales</taxon>
        <taxon>Herpotrichiellaceae</taxon>
        <taxon>Rhinocladiella</taxon>
    </lineage>
</organism>
<dbReference type="GO" id="GO:0008270">
    <property type="term" value="F:zinc ion binding"/>
    <property type="evidence" value="ECO:0007669"/>
    <property type="project" value="InterPro"/>
</dbReference>
<dbReference type="GO" id="GO:0000981">
    <property type="term" value="F:DNA-binding transcription factor activity, RNA polymerase II-specific"/>
    <property type="evidence" value="ECO:0007669"/>
    <property type="project" value="InterPro"/>
</dbReference>
<keyword evidence="1" id="KW-0805">Transcription regulation</keyword>
<dbReference type="GO" id="GO:0003677">
    <property type="term" value="F:DNA binding"/>
    <property type="evidence" value="ECO:0007669"/>
    <property type="project" value="UniProtKB-KW"/>
</dbReference>
<protein>
    <recommendedName>
        <fullName evidence="8">Zn(2)-C6 fungal-type domain-containing protein</fullName>
    </recommendedName>
</protein>
<dbReference type="Proteomes" id="UP000053617">
    <property type="component" value="Unassembled WGS sequence"/>
</dbReference>
<keyword evidence="4" id="KW-0539">Nucleus</keyword>
<keyword evidence="3" id="KW-0804">Transcription</keyword>
<keyword evidence="2" id="KW-0238">DNA-binding</keyword>
<dbReference type="VEuPathDB" id="FungiDB:Z518_09612"/>
<dbReference type="STRING" id="1442369.A0A0D2FEX0"/>
<evidence type="ECO:0008006" key="8">
    <source>
        <dbReference type="Google" id="ProtNLM"/>
    </source>
</evidence>
<reference evidence="6 7" key="1">
    <citation type="submission" date="2015-01" db="EMBL/GenBank/DDBJ databases">
        <title>The Genome Sequence of Rhinocladiella mackenzie CBS 650.93.</title>
        <authorList>
            <consortium name="The Broad Institute Genomics Platform"/>
            <person name="Cuomo C."/>
            <person name="de Hoog S."/>
            <person name="Gorbushina A."/>
            <person name="Stielow B."/>
            <person name="Teixiera M."/>
            <person name="Abouelleil A."/>
            <person name="Chapman S.B."/>
            <person name="Priest M."/>
            <person name="Young S.K."/>
            <person name="Wortman J."/>
            <person name="Nusbaum C."/>
            <person name="Birren B."/>
        </authorList>
    </citation>
    <scope>NUCLEOTIDE SEQUENCE [LARGE SCALE GENOMIC DNA]</scope>
    <source>
        <strain evidence="6 7">CBS 650.93</strain>
    </source>
</reference>
<feature type="region of interest" description="Disordered" evidence="5">
    <location>
        <begin position="85"/>
        <end position="156"/>
    </location>
</feature>
<evidence type="ECO:0000256" key="3">
    <source>
        <dbReference type="ARBA" id="ARBA00023163"/>
    </source>
</evidence>
<evidence type="ECO:0000256" key="2">
    <source>
        <dbReference type="ARBA" id="ARBA00023125"/>
    </source>
</evidence>
<accession>A0A0D2FEX0</accession>
<dbReference type="GeneID" id="25297683"/>
<dbReference type="CDD" id="cd00067">
    <property type="entry name" value="GAL4"/>
    <property type="match status" value="1"/>
</dbReference>
<gene>
    <name evidence="6" type="ORF">Z518_09612</name>
</gene>